<dbReference type="SUPFAM" id="SSF56672">
    <property type="entry name" value="DNA/RNA polymerases"/>
    <property type="match status" value="1"/>
</dbReference>
<dbReference type="EMBL" id="JBHSGS010000078">
    <property type="protein sequence ID" value="MFC4720680.1"/>
    <property type="molecule type" value="Genomic_DNA"/>
</dbReference>
<proteinExistence type="inferred from homology"/>
<keyword evidence="4" id="KW-0479">Metal-binding</keyword>
<gene>
    <name evidence="11" type="primary">ltrA</name>
    <name evidence="11" type="ORF">ACFO5I_13210</name>
</gene>
<evidence type="ECO:0000256" key="7">
    <source>
        <dbReference type="ARBA" id="ARBA00023118"/>
    </source>
</evidence>
<feature type="domain" description="Reverse transcriptase" evidence="10">
    <location>
        <begin position="48"/>
        <end position="274"/>
    </location>
</feature>
<dbReference type="Pfam" id="PF08388">
    <property type="entry name" value="GIIM"/>
    <property type="match status" value="1"/>
</dbReference>
<dbReference type="InterPro" id="IPR030931">
    <property type="entry name" value="Group_II_RT_mat"/>
</dbReference>
<dbReference type="PROSITE" id="PS50878">
    <property type="entry name" value="RT_POL"/>
    <property type="match status" value="1"/>
</dbReference>
<dbReference type="CDD" id="cd01651">
    <property type="entry name" value="RT_G2_intron"/>
    <property type="match status" value="1"/>
</dbReference>
<dbReference type="InterPro" id="IPR051083">
    <property type="entry name" value="GrpII_Intron_Splice-Mob/Def"/>
</dbReference>
<dbReference type="InterPro" id="IPR043502">
    <property type="entry name" value="DNA/RNA_pol_sf"/>
</dbReference>
<sequence>MRLIEKITNDWNMELAISKVKSNKGAPGVDHMTVDEIDEYFKENGRKIRTEIRQMKYQPMPVKRTYIPKPNGEKRPLGIPTVRDRVVQQAVAYQLNQLFDKGFSEYSYGFRPNRSAQQAIEQALEYLNEGYEWVIDMDIEKYFDTVNHDRLISMLREQVKDRETLHLIRSFLKAGIMEDGLVTTNESGVPQGSPLSPVLSNIYLDKLDKELESRGLRFARYADDTNIYVKSEMAADRVMKSITNWIERKLFLKVNMTKTKVVRPMKSQFLGFSFWKNSEGWQCKPSEKSKKRLYSNLKEVLVRKQASARPLSATFTKVNQKVVGWINYYRMGSMKQFLNTFGQWLRHKIRVIIVK</sequence>
<dbReference type="Pfam" id="PF00078">
    <property type="entry name" value="RVT_1"/>
    <property type="match status" value="1"/>
</dbReference>
<evidence type="ECO:0000256" key="8">
    <source>
        <dbReference type="ARBA" id="ARBA00034120"/>
    </source>
</evidence>
<dbReference type="InterPro" id="IPR000123">
    <property type="entry name" value="Reverse_transcriptase_msDNA"/>
</dbReference>
<protein>
    <recommendedName>
        <fullName evidence="1">RNA-directed DNA polymerase</fullName>
        <ecNumber evidence="1">2.7.7.49</ecNumber>
    </recommendedName>
</protein>
<dbReference type="EC" id="2.7.7.49" evidence="1"/>
<comment type="catalytic activity">
    <reaction evidence="9">
        <text>DNA(n) + a 2'-deoxyribonucleoside 5'-triphosphate = DNA(n+1) + diphosphate</text>
        <dbReference type="Rhea" id="RHEA:22508"/>
        <dbReference type="Rhea" id="RHEA-COMP:17339"/>
        <dbReference type="Rhea" id="RHEA-COMP:17340"/>
        <dbReference type="ChEBI" id="CHEBI:33019"/>
        <dbReference type="ChEBI" id="CHEBI:61560"/>
        <dbReference type="ChEBI" id="CHEBI:173112"/>
        <dbReference type="EC" id="2.7.7.49"/>
    </reaction>
</comment>
<dbReference type="InterPro" id="IPR000477">
    <property type="entry name" value="RT_dom"/>
</dbReference>
<evidence type="ECO:0000313" key="11">
    <source>
        <dbReference type="EMBL" id="MFC4720680.1"/>
    </source>
</evidence>
<keyword evidence="5" id="KW-0460">Magnesium</keyword>
<accession>A0ABV9N0Y9</accession>
<name>A0ABV9N0Y9_9ENTE</name>
<dbReference type="Proteomes" id="UP001595969">
    <property type="component" value="Unassembled WGS sequence"/>
</dbReference>
<keyword evidence="2 11" id="KW-0808">Transferase</keyword>
<evidence type="ECO:0000256" key="6">
    <source>
        <dbReference type="ARBA" id="ARBA00022918"/>
    </source>
</evidence>
<evidence type="ECO:0000256" key="5">
    <source>
        <dbReference type="ARBA" id="ARBA00022842"/>
    </source>
</evidence>
<keyword evidence="7" id="KW-0051">Antiviral defense</keyword>
<dbReference type="PANTHER" id="PTHR34047">
    <property type="entry name" value="NUCLEAR INTRON MATURASE 1, MITOCHONDRIAL-RELATED"/>
    <property type="match status" value="1"/>
</dbReference>
<keyword evidence="6 11" id="KW-0695">RNA-directed DNA polymerase</keyword>
<evidence type="ECO:0000256" key="2">
    <source>
        <dbReference type="ARBA" id="ARBA00022679"/>
    </source>
</evidence>
<keyword evidence="12" id="KW-1185">Reference proteome</keyword>
<dbReference type="GO" id="GO:0003964">
    <property type="term" value="F:RNA-directed DNA polymerase activity"/>
    <property type="evidence" value="ECO:0007669"/>
    <property type="project" value="UniProtKB-KW"/>
</dbReference>
<dbReference type="NCBIfam" id="TIGR04416">
    <property type="entry name" value="group_II_RT_mat"/>
    <property type="match status" value="1"/>
</dbReference>
<evidence type="ECO:0000256" key="9">
    <source>
        <dbReference type="ARBA" id="ARBA00048173"/>
    </source>
</evidence>
<evidence type="ECO:0000259" key="10">
    <source>
        <dbReference type="PROSITE" id="PS50878"/>
    </source>
</evidence>
<comment type="similarity">
    <text evidence="8">Belongs to the bacterial reverse transcriptase family.</text>
</comment>
<evidence type="ECO:0000256" key="1">
    <source>
        <dbReference type="ARBA" id="ARBA00012493"/>
    </source>
</evidence>
<comment type="caution">
    <text evidence="11">The sequence shown here is derived from an EMBL/GenBank/DDBJ whole genome shotgun (WGS) entry which is preliminary data.</text>
</comment>
<feature type="non-terminal residue" evidence="11">
    <location>
        <position position="355"/>
    </location>
</feature>
<evidence type="ECO:0000256" key="4">
    <source>
        <dbReference type="ARBA" id="ARBA00022723"/>
    </source>
</evidence>
<evidence type="ECO:0000256" key="3">
    <source>
        <dbReference type="ARBA" id="ARBA00022695"/>
    </source>
</evidence>
<dbReference type="PANTHER" id="PTHR34047:SF8">
    <property type="entry name" value="PROTEIN YKFC"/>
    <property type="match status" value="1"/>
</dbReference>
<dbReference type="InterPro" id="IPR013597">
    <property type="entry name" value="Mat_intron_G2"/>
</dbReference>
<reference evidence="12" key="1">
    <citation type="journal article" date="2019" name="Int. J. Syst. Evol. Microbiol.">
        <title>The Global Catalogue of Microorganisms (GCM) 10K type strain sequencing project: providing services to taxonomists for standard genome sequencing and annotation.</title>
        <authorList>
            <consortium name="The Broad Institute Genomics Platform"/>
            <consortium name="The Broad Institute Genome Sequencing Center for Infectious Disease"/>
            <person name="Wu L."/>
            <person name="Ma J."/>
        </authorList>
    </citation>
    <scope>NUCLEOTIDE SEQUENCE [LARGE SCALE GENOMIC DNA]</scope>
    <source>
        <strain evidence="12">CGMCC 1.19032</strain>
    </source>
</reference>
<dbReference type="PRINTS" id="PR00866">
    <property type="entry name" value="RNADNAPOLMS"/>
</dbReference>
<keyword evidence="3 11" id="KW-0548">Nucleotidyltransferase</keyword>
<evidence type="ECO:0000313" key="12">
    <source>
        <dbReference type="Proteomes" id="UP001595969"/>
    </source>
</evidence>
<organism evidence="11 12">
    <name type="scientific">Enterococcus lemanii</name>
    <dbReference type="NCBI Taxonomy" id="1159752"/>
    <lineage>
        <taxon>Bacteria</taxon>
        <taxon>Bacillati</taxon>
        <taxon>Bacillota</taxon>
        <taxon>Bacilli</taxon>
        <taxon>Lactobacillales</taxon>
        <taxon>Enterococcaceae</taxon>
        <taxon>Enterococcus</taxon>
    </lineage>
</organism>
<dbReference type="RefSeq" id="WP_379962548.1">
    <property type="nucleotide sequence ID" value="NZ_JBHSGS010000078.1"/>
</dbReference>